<dbReference type="AlphaFoldDB" id="A0A3A4BHT4"/>
<accession>A0A3A4BHT4</accession>
<keyword evidence="2" id="KW-1185">Reference proteome</keyword>
<dbReference type="Gene3D" id="3.40.30.120">
    <property type="match status" value="1"/>
</dbReference>
<name>A0A3A4BHT4_9ACTN</name>
<proteinExistence type="predicted"/>
<comment type="caution">
    <text evidence="1">The sequence shown here is derived from an EMBL/GenBank/DDBJ whole genome shotgun (WGS) entry which is preliminary data.</text>
</comment>
<sequence>MVTASATMMIAFAPQAGGPAPAVSSYASPGLSRTTGSPLPAMTLTVNGRPTALAALRPAVLLLLPDTDAAETSAAVAEIRRLAERAGVRAYTVRGSGADIADPQGALRAAYHAGSFTAVLVRHDGVVSAVVRSSRPDKALADRIARLRPS</sequence>
<dbReference type="EMBL" id="QZEY01000008">
    <property type="protein sequence ID" value="RJL30822.1"/>
    <property type="molecule type" value="Genomic_DNA"/>
</dbReference>
<reference evidence="1 2" key="1">
    <citation type="submission" date="2018-09" db="EMBL/GenBank/DDBJ databases">
        <title>YIM 75507 draft genome.</title>
        <authorList>
            <person name="Tang S."/>
            <person name="Feng Y."/>
        </authorList>
    </citation>
    <scope>NUCLEOTIDE SEQUENCE [LARGE SCALE GENOMIC DNA]</scope>
    <source>
        <strain evidence="1 2">YIM 75507</strain>
    </source>
</reference>
<evidence type="ECO:0000313" key="1">
    <source>
        <dbReference type="EMBL" id="RJL30822.1"/>
    </source>
</evidence>
<gene>
    <name evidence="1" type="ORF">D5H75_21150</name>
</gene>
<organism evidence="1 2">
    <name type="scientific">Bailinhaonella thermotolerans</name>
    <dbReference type="NCBI Taxonomy" id="1070861"/>
    <lineage>
        <taxon>Bacteria</taxon>
        <taxon>Bacillati</taxon>
        <taxon>Actinomycetota</taxon>
        <taxon>Actinomycetes</taxon>
        <taxon>Streptosporangiales</taxon>
        <taxon>Streptosporangiaceae</taxon>
        <taxon>Bailinhaonella</taxon>
    </lineage>
</organism>
<dbReference type="Proteomes" id="UP000265768">
    <property type="component" value="Unassembled WGS sequence"/>
</dbReference>
<evidence type="ECO:0008006" key="3">
    <source>
        <dbReference type="Google" id="ProtNLM"/>
    </source>
</evidence>
<protein>
    <recommendedName>
        <fullName evidence="3">DUF4174 domain-containing protein</fullName>
    </recommendedName>
</protein>
<evidence type="ECO:0000313" key="2">
    <source>
        <dbReference type="Proteomes" id="UP000265768"/>
    </source>
</evidence>